<reference evidence="2" key="1">
    <citation type="submission" date="2020-02" db="EMBL/GenBank/DDBJ databases">
        <authorList>
            <person name="Meier V. D."/>
        </authorList>
    </citation>
    <scope>NUCLEOTIDE SEQUENCE</scope>
    <source>
        <strain evidence="2">AVDCRST_MAG27</strain>
    </source>
</reference>
<organism evidence="2">
    <name type="scientific">uncultured Craurococcus sp</name>
    <dbReference type="NCBI Taxonomy" id="1135998"/>
    <lineage>
        <taxon>Bacteria</taxon>
        <taxon>Pseudomonadati</taxon>
        <taxon>Pseudomonadota</taxon>
        <taxon>Alphaproteobacteria</taxon>
        <taxon>Acetobacterales</taxon>
        <taxon>Acetobacteraceae</taxon>
        <taxon>Craurococcus</taxon>
        <taxon>environmental samples</taxon>
    </lineage>
</organism>
<accession>A0A6J4J6X8</accession>
<proteinExistence type="predicted"/>
<evidence type="ECO:0000256" key="1">
    <source>
        <dbReference type="SAM" id="MobiDB-lite"/>
    </source>
</evidence>
<gene>
    <name evidence="2" type="ORF">AVDCRST_MAG27-3174</name>
</gene>
<name>A0A6J4J6X8_9PROT</name>
<dbReference type="AlphaFoldDB" id="A0A6J4J6X8"/>
<evidence type="ECO:0000313" key="2">
    <source>
        <dbReference type="EMBL" id="CAA9272300.1"/>
    </source>
</evidence>
<feature type="region of interest" description="Disordered" evidence="1">
    <location>
        <begin position="21"/>
        <end position="40"/>
    </location>
</feature>
<protein>
    <submittedName>
        <fullName evidence="2">Uncharacterized protein</fullName>
    </submittedName>
</protein>
<sequence>MAATGLSPGCGALAFKLHPPRRRELAGPGVRRSLPQAAQG</sequence>
<dbReference type="EMBL" id="CADCTD010000149">
    <property type="protein sequence ID" value="CAA9272300.1"/>
    <property type="molecule type" value="Genomic_DNA"/>
</dbReference>